<gene>
    <name evidence="1" type="ORF">CUNI_LOCUS748</name>
</gene>
<evidence type="ECO:0008006" key="3">
    <source>
        <dbReference type="Google" id="ProtNLM"/>
    </source>
</evidence>
<accession>A0A8S3YJN8</accession>
<dbReference type="Proteomes" id="UP000678393">
    <property type="component" value="Unassembled WGS sequence"/>
</dbReference>
<protein>
    <recommendedName>
        <fullName evidence="3">Rhabdoid tumor deletion region protein 1</fullName>
    </recommendedName>
</protein>
<dbReference type="Gene3D" id="1.25.10.10">
    <property type="entry name" value="Leucine-rich Repeat Variant"/>
    <property type="match status" value="2"/>
</dbReference>
<dbReference type="SUPFAM" id="SSF48371">
    <property type="entry name" value="ARM repeat"/>
    <property type="match status" value="1"/>
</dbReference>
<keyword evidence="2" id="KW-1185">Reference proteome</keyword>
<dbReference type="InterPro" id="IPR000225">
    <property type="entry name" value="Armadillo"/>
</dbReference>
<dbReference type="AlphaFoldDB" id="A0A8S3YJN8"/>
<evidence type="ECO:0000313" key="2">
    <source>
        <dbReference type="Proteomes" id="UP000678393"/>
    </source>
</evidence>
<sequence>MAFTVISAKYPTNVDPTRTPLAYGDRAIPRLNRELKDENVIVRQRAVMALSDYLHDPEHIADALRLGLGETLKICLSDSDFTVRWKAVECLCTMAAYAIGRDSFLKLETIYPVANLFEDRKDIVRKYAHMCLLRISETPPGAASIVEAQLILPLVEKLQKELDEIKELILDTLHFCIQEDIPSALEARAMQVITMLLKHDLAVIRGKAARDIMDLSVSLEGKNMAVECGAVQLLRHMLVDQSAEVRAKAAGALMMIAITTKGKYTAIHSLAIKPLTDLVDDINSEVRLNAIKALTCIAEAPEGRRELLQYTNKIRNHEKDAIAAVAKAAHIAVKVITWLP</sequence>
<comment type="caution">
    <text evidence="1">The sequence shown here is derived from an EMBL/GenBank/DDBJ whole genome shotgun (WGS) entry which is preliminary data.</text>
</comment>
<proteinExistence type="predicted"/>
<dbReference type="OrthoDB" id="409644at2759"/>
<name>A0A8S3YJN8_9EUPU</name>
<dbReference type="InterPro" id="IPR042856">
    <property type="entry name" value="RSP14"/>
</dbReference>
<reference evidence="1" key="1">
    <citation type="submission" date="2021-04" db="EMBL/GenBank/DDBJ databases">
        <authorList>
            <consortium name="Molecular Ecology Group"/>
        </authorList>
    </citation>
    <scope>NUCLEOTIDE SEQUENCE</scope>
</reference>
<evidence type="ECO:0000313" key="1">
    <source>
        <dbReference type="EMBL" id="CAG5115190.1"/>
    </source>
</evidence>
<organism evidence="1 2">
    <name type="scientific">Candidula unifasciata</name>
    <dbReference type="NCBI Taxonomy" id="100452"/>
    <lineage>
        <taxon>Eukaryota</taxon>
        <taxon>Metazoa</taxon>
        <taxon>Spiralia</taxon>
        <taxon>Lophotrochozoa</taxon>
        <taxon>Mollusca</taxon>
        <taxon>Gastropoda</taxon>
        <taxon>Heterobranchia</taxon>
        <taxon>Euthyneura</taxon>
        <taxon>Panpulmonata</taxon>
        <taxon>Eupulmonata</taxon>
        <taxon>Stylommatophora</taxon>
        <taxon>Helicina</taxon>
        <taxon>Helicoidea</taxon>
        <taxon>Geomitridae</taxon>
        <taxon>Candidula</taxon>
    </lineage>
</organism>
<dbReference type="Pfam" id="PF20168">
    <property type="entry name" value="PDS5"/>
    <property type="match status" value="1"/>
</dbReference>
<dbReference type="InterPro" id="IPR016024">
    <property type="entry name" value="ARM-type_fold"/>
</dbReference>
<dbReference type="InterPro" id="IPR011989">
    <property type="entry name" value="ARM-like"/>
</dbReference>
<dbReference type="PANTHER" id="PTHR15599:SF1">
    <property type="entry name" value="RADIAL SPOKE HEAD 14 HOMOLOG"/>
    <property type="match status" value="1"/>
</dbReference>
<dbReference type="PANTHER" id="PTHR15599">
    <property type="entry name" value="RTDR1"/>
    <property type="match status" value="1"/>
</dbReference>
<dbReference type="EMBL" id="CAJHNH020000086">
    <property type="protein sequence ID" value="CAG5115190.1"/>
    <property type="molecule type" value="Genomic_DNA"/>
</dbReference>
<dbReference type="SMART" id="SM00185">
    <property type="entry name" value="ARM"/>
    <property type="match status" value="3"/>
</dbReference>